<dbReference type="InterPro" id="IPR037363">
    <property type="entry name" value="Sec13/Seh1_fam"/>
</dbReference>
<organism evidence="15 16">
    <name type="scientific">Orchesella dallaii</name>
    <dbReference type="NCBI Taxonomy" id="48710"/>
    <lineage>
        <taxon>Eukaryota</taxon>
        <taxon>Metazoa</taxon>
        <taxon>Ecdysozoa</taxon>
        <taxon>Arthropoda</taxon>
        <taxon>Hexapoda</taxon>
        <taxon>Collembola</taxon>
        <taxon>Entomobryomorpha</taxon>
        <taxon>Entomobryoidea</taxon>
        <taxon>Orchesellidae</taxon>
        <taxon>Orchesellinae</taxon>
        <taxon>Orchesella</taxon>
    </lineage>
</organism>
<feature type="repeat" description="WD" evidence="14">
    <location>
        <begin position="59"/>
        <end position="93"/>
    </location>
</feature>
<name>A0ABP1R2R6_9HEXA</name>
<keyword evidence="16" id="KW-1185">Reference proteome</keyword>
<dbReference type="SUPFAM" id="SSF50978">
    <property type="entry name" value="WD40 repeat-like"/>
    <property type="match status" value="1"/>
</dbReference>
<keyword evidence="8" id="KW-0509">mRNA transport</keyword>
<keyword evidence="10" id="KW-0811">Translocation</keyword>
<evidence type="ECO:0000256" key="11">
    <source>
        <dbReference type="ARBA" id="ARBA00023132"/>
    </source>
</evidence>
<dbReference type="Proteomes" id="UP001642540">
    <property type="component" value="Unassembled WGS sequence"/>
</dbReference>
<dbReference type="InterPro" id="IPR001680">
    <property type="entry name" value="WD40_rpt"/>
</dbReference>
<dbReference type="Pfam" id="PF00400">
    <property type="entry name" value="WD40"/>
    <property type="match status" value="5"/>
</dbReference>
<evidence type="ECO:0000256" key="4">
    <source>
        <dbReference type="ARBA" id="ARBA00019195"/>
    </source>
</evidence>
<dbReference type="PANTHER" id="PTHR11024">
    <property type="entry name" value="NUCLEAR PORE COMPLEX PROTEIN SEC13 / SEH1 FAMILY MEMBER"/>
    <property type="match status" value="1"/>
</dbReference>
<feature type="repeat" description="WD" evidence="14">
    <location>
        <begin position="215"/>
        <end position="260"/>
    </location>
</feature>
<evidence type="ECO:0000256" key="3">
    <source>
        <dbReference type="ARBA" id="ARBA00010102"/>
    </source>
</evidence>
<evidence type="ECO:0000256" key="9">
    <source>
        <dbReference type="ARBA" id="ARBA00022927"/>
    </source>
</evidence>
<dbReference type="PROSITE" id="PS50082">
    <property type="entry name" value="WD_REPEATS_2"/>
    <property type="match status" value="2"/>
</dbReference>
<comment type="similarity">
    <text evidence="3">Belongs to the WD repeat SEC13 family.</text>
</comment>
<evidence type="ECO:0000313" key="15">
    <source>
        <dbReference type="EMBL" id="CAL8116138.1"/>
    </source>
</evidence>
<evidence type="ECO:0000256" key="2">
    <source>
        <dbReference type="ARBA" id="ARBA00004567"/>
    </source>
</evidence>
<reference evidence="15 16" key="1">
    <citation type="submission" date="2024-08" db="EMBL/GenBank/DDBJ databases">
        <authorList>
            <person name="Cucini C."/>
            <person name="Frati F."/>
        </authorList>
    </citation>
    <scope>NUCLEOTIDE SEQUENCE [LARGE SCALE GENOMIC DNA]</scope>
</reference>
<keyword evidence="12" id="KW-0458">Lysosome</keyword>
<dbReference type="InterPro" id="IPR036322">
    <property type="entry name" value="WD40_repeat_dom_sf"/>
</dbReference>
<comment type="caution">
    <text evidence="15">The sequence shown here is derived from an EMBL/GenBank/DDBJ whole genome shotgun (WGS) entry which is preliminary data.</text>
</comment>
<evidence type="ECO:0000313" key="16">
    <source>
        <dbReference type="Proteomes" id="UP001642540"/>
    </source>
</evidence>
<dbReference type="InterPro" id="IPR015943">
    <property type="entry name" value="WD40/YVTN_repeat-like_dom_sf"/>
</dbReference>
<evidence type="ECO:0000256" key="1">
    <source>
        <dbReference type="ARBA" id="ARBA00004371"/>
    </source>
</evidence>
<evidence type="ECO:0000256" key="8">
    <source>
        <dbReference type="ARBA" id="ARBA00022816"/>
    </source>
</evidence>
<keyword evidence="13" id="KW-0539">Nucleus</keyword>
<keyword evidence="7" id="KW-0677">Repeat</keyword>
<sequence length="312" mass="35053">MSSSAAFAVVTFDSGHQDMIHDAQMDFLGTKLATCSCDKTVRVYDVNIIDGSHTFLAQLKGHEGPVWQVGWAHPRYGTMLASCSFDRKVIFWKQTEEVKSDGREILKWNATFVYEGHDSSVNSVCWAPPEWGLMLACGSSDGGITILSFENERWEIRKIAAAHMLGCNAVSWAPAQMPSLDRLDKQVKRFASGGCDNMVKIWREENDHFVEEAMLEGHRDWVRDVAWSPSAGLTKVKIASCSQDRSVIIWNNKEGDGISFTPEILQRFDDVIWHVSWNFVGDVLAVSGGDNQVSLWKKHESDKWECISDSSK</sequence>
<evidence type="ECO:0000256" key="10">
    <source>
        <dbReference type="ARBA" id="ARBA00023010"/>
    </source>
</evidence>
<keyword evidence="5" id="KW-0813">Transport</keyword>
<evidence type="ECO:0000256" key="13">
    <source>
        <dbReference type="ARBA" id="ARBA00023242"/>
    </source>
</evidence>
<dbReference type="EMBL" id="CAXLJM020000052">
    <property type="protein sequence ID" value="CAL8116138.1"/>
    <property type="molecule type" value="Genomic_DNA"/>
</dbReference>
<gene>
    <name evidence="15" type="ORF">ODALV1_LOCUS17169</name>
</gene>
<evidence type="ECO:0000256" key="12">
    <source>
        <dbReference type="ARBA" id="ARBA00023228"/>
    </source>
</evidence>
<proteinExistence type="inferred from homology"/>
<dbReference type="PANTHER" id="PTHR11024:SF2">
    <property type="entry name" value="PROTEIN SEC13 HOMOLOG"/>
    <property type="match status" value="1"/>
</dbReference>
<evidence type="ECO:0000256" key="7">
    <source>
        <dbReference type="ARBA" id="ARBA00022737"/>
    </source>
</evidence>
<keyword evidence="11" id="KW-0906">Nuclear pore complex</keyword>
<protein>
    <recommendedName>
        <fullName evidence="4">Protein SEC13 homolog</fullName>
    </recommendedName>
</protein>
<evidence type="ECO:0000256" key="14">
    <source>
        <dbReference type="PROSITE-ProRule" id="PRU00221"/>
    </source>
</evidence>
<evidence type="ECO:0000256" key="5">
    <source>
        <dbReference type="ARBA" id="ARBA00022448"/>
    </source>
</evidence>
<accession>A0ABP1R2R6</accession>
<evidence type="ECO:0000256" key="6">
    <source>
        <dbReference type="ARBA" id="ARBA00022574"/>
    </source>
</evidence>
<dbReference type="Gene3D" id="2.130.10.10">
    <property type="entry name" value="YVTN repeat-like/Quinoprotein amine dehydrogenase"/>
    <property type="match status" value="1"/>
</dbReference>
<keyword evidence="6 14" id="KW-0853">WD repeat</keyword>
<comment type="subcellular location">
    <subcellularLocation>
        <location evidence="1">Lysosome</location>
    </subcellularLocation>
    <subcellularLocation>
        <location evidence="2">Nucleus</location>
        <location evidence="2">Nuclear pore complex</location>
    </subcellularLocation>
</comment>
<dbReference type="PROSITE" id="PS50294">
    <property type="entry name" value="WD_REPEATS_REGION"/>
    <property type="match status" value="1"/>
</dbReference>
<dbReference type="SMART" id="SM00320">
    <property type="entry name" value="WD40"/>
    <property type="match status" value="6"/>
</dbReference>
<keyword evidence="9" id="KW-0653">Protein transport</keyword>